<dbReference type="EMBL" id="BGZK01000031">
    <property type="protein sequence ID" value="GBP08414.1"/>
    <property type="molecule type" value="Genomic_DNA"/>
</dbReference>
<dbReference type="Proteomes" id="UP000299102">
    <property type="component" value="Unassembled WGS sequence"/>
</dbReference>
<protein>
    <submittedName>
        <fullName evidence="1">Uncharacterized protein</fullName>
    </submittedName>
</protein>
<name>A0A4C1T2P4_EUMVA</name>
<organism evidence="1 2">
    <name type="scientific">Eumeta variegata</name>
    <name type="common">Bagworm moth</name>
    <name type="synonym">Eumeta japonica</name>
    <dbReference type="NCBI Taxonomy" id="151549"/>
    <lineage>
        <taxon>Eukaryota</taxon>
        <taxon>Metazoa</taxon>
        <taxon>Ecdysozoa</taxon>
        <taxon>Arthropoda</taxon>
        <taxon>Hexapoda</taxon>
        <taxon>Insecta</taxon>
        <taxon>Pterygota</taxon>
        <taxon>Neoptera</taxon>
        <taxon>Endopterygota</taxon>
        <taxon>Lepidoptera</taxon>
        <taxon>Glossata</taxon>
        <taxon>Ditrysia</taxon>
        <taxon>Tineoidea</taxon>
        <taxon>Psychidae</taxon>
        <taxon>Oiketicinae</taxon>
        <taxon>Eumeta</taxon>
    </lineage>
</organism>
<proteinExistence type="predicted"/>
<reference evidence="1 2" key="1">
    <citation type="journal article" date="2019" name="Commun. Biol.">
        <title>The bagworm genome reveals a unique fibroin gene that provides high tensile strength.</title>
        <authorList>
            <person name="Kono N."/>
            <person name="Nakamura H."/>
            <person name="Ohtoshi R."/>
            <person name="Tomita M."/>
            <person name="Numata K."/>
            <person name="Arakawa K."/>
        </authorList>
    </citation>
    <scope>NUCLEOTIDE SEQUENCE [LARGE SCALE GENOMIC DNA]</scope>
</reference>
<accession>A0A4C1T2P4</accession>
<evidence type="ECO:0000313" key="1">
    <source>
        <dbReference type="EMBL" id="GBP08414.1"/>
    </source>
</evidence>
<keyword evidence="2" id="KW-1185">Reference proteome</keyword>
<dbReference type="AlphaFoldDB" id="A0A4C1T2P4"/>
<evidence type="ECO:0000313" key="2">
    <source>
        <dbReference type="Proteomes" id="UP000299102"/>
    </source>
</evidence>
<comment type="caution">
    <text evidence="1">The sequence shown here is derived from an EMBL/GenBank/DDBJ whole genome shotgun (WGS) entry which is preliminary data.</text>
</comment>
<gene>
    <name evidence="1" type="ORF">EVAR_77118_1</name>
</gene>
<sequence length="79" mass="8641">MSSYRSCNKHDSSLRISYHRRLATEEALIERVGGDEVIGARPRRAPAAVMGPAICALYGGGATRRRPFPHLGAPCVCRF</sequence>